<organism evidence="2 3">
    <name type="scientific">Nocardia tengchongensis</name>
    <dbReference type="NCBI Taxonomy" id="2055889"/>
    <lineage>
        <taxon>Bacteria</taxon>
        <taxon>Bacillati</taxon>
        <taxon>Actinomycetota</taxon>
        <taxon>Actinomycetes</taxon>
        <taxon>Mycobacteriales</taxon>
        <taxon>Nocardiaceae</taxon>
        <taxon>Nocardia</taxon>
    </lineage>
</organism>
<evidence type="ECO:0000313" key="3">
    <source>
        <dbReference type="Proteomes" id="UP000683310"/>
    </source>
</evidence>
<feature type="compositionally biased region" description="Basic and acidic residues" evidence="1">
    <location>
        <begin position="112"/>
        <end position="122"/>
    </location>
</feature>
<gene>
    <name evidence="2" type="ORF">KHQ06_29900</name>
</gene>
<accession>A0ABX8CK75</accession>
<dbReference type="SUPFAM" id="SSF48264">
    <property type="entry name" value="Cytochrome P450"/>
    <property type="match status" value="1"/>
</dbReference>
<evidence type="ECO:0000313" key="2">
    <source>
        <dbReference type="EMBL" id="QVI20361.1"/>
    </source>
</evidence>
<feature type="region of interest" description="Disordered" evidence="1">
    <location>
        <begin position="105"/>
        <end position="140"/>
    </location>
</feature>
<reference evidence="2 3" key="1">
    <citation type="submission" date="2021-04" db="EMBL/GenBank/DDBJ databases">
        <title>Nocardia tengchongensis.</title>
        <authorList>
            <person name="Zhuang k."/>
            <person name="Ran Y."/>
            <person name="Li W."/>
        </authorList>
    </citation>
    <scope>NUCLEOTIDE SEQUENCE [LARGE SCALE GENOMIC DNA]</scope>
    <source>
        <strain evidence="2 3">CFH S0057</strain>
    </source>
</reference>
<feature type="region of interest" description="Disordered" evidence="1">
    <location>
        <begin position="153"/>
        <end position="183"/>
    </location>
</feature>
<proteinExistence type="predicted"/>
<sequence length="183" mass="20154">MAFPSSIAAVPHRLPLLGHMVSLLRDPLAFLSSLPTHGDLVRIGLGPVTAVAVCDPALTQELLRRDRVFDKGGPLLERVREALGDGLVTCPHSLHRRHRRLVQPAFPPGPDGRVRGGDERSHRRDRRIMANDNRSLSRSARSAAAFTNSVMGGLHITPAEPSRPRLISVSMRQATFAPPRRRR</sequence>
<dbReference type="Proteomes" id="UP000683310">
    <property type="component" value="Chromosome"/>
</dbReference>
<dbReference type="Gene3D" id="1.10.630.10">
    <property type="entry name" value="Cytochrome P450"/>
    <property type="match status" value="1"/>
</dbReference>
<keyword evidence="3" id="KW-1185">Reference proteome</keyword>
<evidence type="ECO:0000256" key="1">
    <source>
        <dbReference type="SAM" id="MobiDB-lite"/>
    </source>
</evidence>
<evidence type="ECO:0008006" key="4">
    <source>
        <dbReference type="Google" id="ProtNLM"/>
    </source>
</evidence>
<protein>
    <recommendedName>
        <fullName evidence="4">Cytochrome P450</fullName>
    </recommendedName>
</protein>
<dbReference type="EMBL" id="CP074371">
    <property type="protein sequence ID" value="QVI20361.1"/>
    <property type="molecule type" value="Genomic_DNA"/>
</dbReference>
<dbReference type="InterPro" id="IPR036396">
    <property type="entry name" value="Cyt_P450_sf"/>
</dbReference>
<name>A0ABX8CK75_9NOCA</name>